<gene>
    <name evidence="1" type="ORF">L2E82_13999</name>
</gene>
<organism evidence="1 2">
    <name type="scientific">Cichorium intybus</name>
    <name type="common">Chicory</name>
    <dbReference type="NCBI Taxonomy" id="13427"/>
    <lineage>
        <taxon>Eukaryota</taxon>
        <taxon>Viridiplantae</taxon>
        <taxon>Streptophyta</taxon>
        <taxon>Embryophyta</taxon>
        <taxon>Tracheophyta</taxon>
        <taxon>Spermatophyta</taxon>
        <taxon>Magnoliopsida</taxon>
        <taxon>eudicotyledons</taxon>
        <taxon>Gunneridae</taxon>
        <taxon>Pentapetalae</taxon>
        <taxon>asterids</taxon>
        <taxon>campanulids</taxon>
        <taxon>Asterales</taxon>
        <taxon>Asteraceae</taxon>
        <taxon>Cichorioideae</taxon>
        <taxon>Cichorieae</taxon>
        <taxon>Cichoriinae</taxon>
        <taxon>Cichorium</taxon>
    </lineage>
</organism>
<proteinExistence type="predicted"/>
<evidence type="ECO:0000313" key="1">
    <source>
        <dbReference type="EMBL" id="KAI3763999.1"/>
    </source>
</evidence>
<sequence>MGAGEESSPSKNSKPNSTQLHETTPQPSYPDWSQDCYTSGYAPPYPYMSGGAVIISISSYGAAIWDSAPGVYGHPNMPLPNPQMETKASNGKDRAPNQKSKGNLGYVKGGEVYRFGEQVFAREQSKCEAQKLIADVISLVSSHISRQKEMVDAKLAGINETCAGSKTFLDGHVSSVEGITTISDIVLVNKAISAL</sequence>
<comment type="caution">
    <text evidence="1">The sequence shown here is derived from an EMBL/GenBank/DDBJ whole genome shotgun (WGS) entry which is preliminary data.</text>
</comment>
<dbReference type="EMBL" id="CM042011">
    <property type="protein sequence ID" value="KAI3763999.1"/>
    <property type="molecule type" value="Genomic_DNA"/>
</dbReference>
<evidence type="ECO:0000313" key="2">
    <source>
        <dbReference type="Proteomes" id="UP001055811"/>
    </source>
</evidence>
<accession>A0ACB9EYR7</accession>
<dbReference type="Proteomes" id="UP001055811">
    <property type="component" value="Linkage Group LG03"/>
</dbReference>
<keyword evidence="2" id="KW-1185">Reference proteome</keyword>
<reference evidence="2" key="1">
    <citation type="journal article" date="2022" name="Mol. Ecol. Resour.">
        <title>The genomes of chicory, endive, great burdock and yacon provide insights into Asteraceae palaeo-polyploidization history and plant inulin production.</title>
        <authorList>
            <person name="Fan W."/>
            <person name="Wang S."/>
            <person name="Wang H."/>
            <person name="Wang A."/>
            <person name="Jiang F."/>
            <person name="Liu H."/>
            <person name="Zhao H."/>
            <person name="Xu D."/>
            <person name="Zhang Y."/>
        </authorList>
    </citation>
    <scope>NUCLEOTIDE SEQUENCE [LARGE SCALE GENOMIC DNA]</scope>
    <source>
        <strain evidence="2">cv. Punajuju</strain>
    </source>
</reference>
<reference evidence="1 2" key="2">
    <citation type="journal article" date="2022" name="Mol. Ecol. Resour.">
        <title>The genomes of chicory, endive, great burdock and yacon provide insights into Asteraceae paleo-polyploidization history and plant inulin production.</title>
        <authorList>
            <person name="Fan W."/>
            <person name="Wang S."/>
            <person name="Wang H."/>
            <person name="Wang A."/>
            <person name="Jiang F."/>
            <person name="Liu H."/>
            <person name="Zhao H."/>
            <person name="Xu D."/>
            <person name="Zhang Y."/>
        </authorList>
    </citation>
    <scope>NUCLEOTIDE SEQUENCE [LARGE SCALE GENOMIC DNA]</scope>
    <source>
        <strain evidence="2">cv. Punajuju</strain>
        <tissue evidence="1">Leaves</tissue>
    </source>
</reference>
<name>A0ACB9EYR7_CICIN</name>
<protein>
    <submittedName>
        <fullName evidence="1">Uncharacterized protein</fullName>
    </submittedName>
</protein>